<dbReference type="RefSeq" id="WP_000114559.1">
    <property type="nucleotide sequence ID" value="NZ_JEWH01000064.1"/>
</dbReference>
<evidence type="ECO:0000313" key="2">
    <source>
        <dbReference type="Proteomes" id="UP000020595"/>
    </source>
</evidence>
<accession>A0A009IHC6</accession>
<name>A0A009IHC6_ACIB9</name>
<sequence>MSVLIEFVSATVHTENLRSVGVKVMSLFLLHKKVTSELTNFSVSAMRAFRMRGLAFFICFYDFAMHWVSSTSGKNGFQAAIRFVMLIRFSVEHKAKQQCLFENARTQLKSNVI</sequence>
<organism evidence="1 2">
    <name type="scientific">Acinetobacter baumannii (strain 1295743)</name>
    <dbReference type="NCBI Taxonomy" id="1310613"/>
    <lineage>
        <taxon>Bacteria</taxon>
        <taxon>Pseudomonadati</taxon>
        <taxon>Pseudomonadota</taxon>
        <taxon>Gammaproteobacteria</taxon>
        <taxon>Moraxellales</taxon>
        <taxon>Moraxellaceae</taxon>
        <taxon>Acinetobacter</taxon>
        <taxon>Acinetobacter calcoaceticus/baumannii complex</taxon>
    </lineage>
</organism>
<dbReference type="AlphaFoldDB" id="A0A009IHC6"/>
<evidence type="ECO:0000313" key="1">
    <source>
        <dbReference type="EMBL" id="EXB04009.1"/>
    </source>
</evidence>
<protein>
    <submittedName>
        <fullName evidence="1">Uncharacterized protein</fullName>
    </submittedName>
</protein>
<dbReference type="EMBL" id="JEWH01000064">
    <property type="protein sequence ID" value="EXB04009.1"/>
    <property type="molecule type" value="Genomic_DNA"/>
</dbReference>
<proteinExistence type="predicted"/>
<reference evidence="1 2" key="1">
    <citation type="submission" date="2014-02" db="EMBL/GenBank/DDBJ databases">
        <title>Comparative genomics and transcriptomics to identify genetic mechanisms underlying the emergence of carbapenem resistant Acinetobacter baumannii (CRAb).</title>
        <authorList>
            <person name="Harris A.D."/>
            <person name="Johnson K.J."/>
            <person name="George J."/>
            <person name="Shefchek K."/>
            <person name="Daugherty S.C."/>
            <person name="Parankush S."/>
            <person name="Sadzewicz L."/>
            <person name="Tallon L."/>
            <person name="Sengamalay N."/>
            <person name="Hazen T.H."/>
            <person name="Rasko D.A."/>
        </authorList>
    </citation>
    <scope>NUCLEOTIDE SEQUENCE [LARGE SCALE GENOMIC DNA]</scope>
    <source>
        <strain evidence="1 2">1295743</strain>
    </source>
</reference>
<gene>
    <name evidence="1" type="ORF">J512_3550</name>
</gene>
<comment type="caution">
    <text evidence="1">The sequence shown here is derived from an EMBL/GenBank/DDBJ whole genome shotgun (WGS) entry which is preliminary data.</text>
</comment>
<dbReference type="Proteomes" id="UP000020595">
    <property type="component" value="Unassembled WGS sequence"/>
</dbReference>